<dbReference type="Pfam" id="PF13177">
    <property type="entry name" value="DNA_pol3_delta2"/>
    <property type="match status" value="1"/>
</dbReference>
<dbReference type="InterPro" id="IPR050238">
    <property type="entry name" value="DNA_Rep/Repair_Clamp_Loader"/>
</dbReference>
<keyword evidence="4" id="KW-0548">Nucleotidyltransferase</keyword>
<evidence type="ECO:0000256" key="3">
    <source>
        <dbReference type="ARBA" id="ARBA00022679"/>
    </source>
</evidence>
<keyword evidence="15" id="KW-1185">Reference proteome</keyword>
<dbReference type="Pfam" id="PF12169">
    <property type="entry name" value="DNA_pol3_gamma3"/>
    <property type="match status" value="1"/>
</dbReference>
<dbReference type="InterPro" id="IPR008921">
    <property type="entry name" value="DNA_pol3_clamp-load_cplx_C"/>
</dbReference>
<evidence type="ECO:0000256" key="1">
    <source>
        <dbReference type="ARBA" id="ARBA00006360"/>
    </source>
</evidence>
<dbReference type="GO" id="GO:0005524">
    <property type="term" value="F:ATP binding"/>
    <property type="evidence" value="ECO:0007669"/>
    <property type="project" value="UniProtKB-KW"/>
</dbReference>
<evidence type="ECO:0000259" key="13">
    <source>
        <dbReference type="SMART" id="SM00382"/>
    </source>
</evidence>
<keyword evidence="6" id="KW-0479">Metal-binding</keyword>
<dbReference type="SUPFAM" id="SSF48019">
    <property type="entry name" value="post-AAA+ oligomerization domain-like"/>
    <property type="match status" value="1"/>
</dbReference>
<dbReference type="PANTHER" id="PTHR11669">
    <property type="entry name" value="REPLICATION FACTOR C / DNA POLYMERASE III GAMMA-TAU SUBUNIT"/>
    <property type="match status" value="1"/>
</dbReference>
<dbReference type="FunFam" id="3.40.50.300:FF:000014">
    <property type="entry name" value="DNA polymerase III subunit gamma/tau"/>
    <property type="match status" value="1"/>
</dbReference>
<dbReference type="Proteomes" id="UP001157946">
    <property type="component" value="Unassembled WGS sequence"/>
</dbReference>
<organism evidence="14 15">
    <name type="scientific">Laceyella tengchongensis</name>
    <dbReference type="NCBI Taxonomy" id="574699"/>
    <lineage>
        <taxon>Bacteria</taxon>
        <taxon>Bacillati</taxon>
        <taxon>Bacillota</taxon>
        <taxon>Bacilli</taxon>
        <taxon>Bacillales</taxon>
        <taxon>Thermoactinomycetaceae</taxon>
        <taxon>Laceyella</taxon>
    </lineage>
</organism>
<keyword evidence="8" id="KW-0862">Zinc</keyword>
<keyword evidence="10" id="KW-0239">DNA-directed DNA polymerase</keyword>
<dbReference type="GO" id="GO:0006261">
    <property type="term" value="P:DNA-templated DNA replication"/>
    <property type="evidence" value="ECO:0007669"/>
    <property type="project" value="TreeGrafter"/>
</dbReference>
<dbReference type="Pfam" id="PF22608">
    <property type="entry name" value="DNAX_ATPase_lid"/>
    <property type="match status" value="1"/>
</dbReference>
<dbReference type="GO" id="GO:0009360">
    <property type="term" value="C:DNA polymerase III complex"/>
    <property type="evidence" value="ECO:0007669"/>
    <property type="project" value="InterPro"/>
</dbReference>
<feature type="region of interest" description="Disordered" evidence="12">
    <location>
        <begin position="402"/>
        <end position="428"/>
    </location>
</feature>
<comment type="catalytic activity">
    <reaction evidence="11">
        <text>DNA(n) + a 2'-deoxyribonucleoside 5'-triphosphate = DNA(n+1) + diphosphate</text>
        <dbReference type="Rhea" id="RHEA:22508"/>
        <dbReference type="Rhea" id="RHEA-COMP:17339"/>
        <dbReference type="Rhea" id="RHEA-COMP:17340"/>
        <dbReference type="ChEBI" id="CHEBI:33019"/>
        <dbReference type="ChEBI" id="CHEBI:61560"/>
        <dbReference type="ChEBI" id="CHEBI:173112"/>
        <dbReference type="EC" id="2.7.7.7"/>
    </reaction>
</comment>
<accession>A0AA46AGW5</accession>
<dbReference type="Gene3D" id="3.30.300.180">
    <property type="match status" value="1"/>
</dbReference>
<evidence type="ECO:0000256" key="11">
    <source>
        <dbReference type="ARBA" id="ARBA00049244"/>
    </source>
</evidence>
<dbReference type="InterPro" id="IPR012763">
    <property type="entry name" value="DNA_pol_III_sug/sutau_N"/>
</dbReference>
<dbReference type="InterPro" id="IPR045085">
    <property type="entry name" value="HLD_clamp_pol_III_gamma_tau"/>
</dbReference>
<dbReference type="SUPFAM" id="SSF52540">
    <property type="entry name" value="P-loop containing nucleoside triphosphate hydrolases"/>
    <property type="match status" value="1"/>
</dbReference>
<dbReference type="PANTHER" id="PTHR11669:SF0">
    <property type="entry name" value="PROTEIN STICHEL-LIKE 2"/>
    <property type="match status" value="1"/>
</dbReference>
<evidence type="ECO:0000256" key="12">
    <source>
        <dbReference type="SAM" id="MobiDB-lite"/>
    </source>
</evidence>
<name>A0AA46AGW5_9BACL</name>
<evidence type="ECO:0000256" key="5">
    <source>
        <dbReference type="ARBA" id="ARBA00022705"/>
    </source>
</evidence>
<evidence type="ECO:0000256" key="6">
    <source>
        <dbReference type="ARBA" id="ARBA00022723"/>
    </source>
</evidence>
<dbReference type="SMART" id="SM00382">
    <property type="entry name" value="AAA"/>
    <property type="match status" value="1"/>
</dbReference>
<dbReference type="Gene3D" id="3.40.50.300">
    <property type="entry name" value="P-loop containing nucleotide triphosphate hydrolases"/>
    <property type="match status" value="1"/>
</dbReference>
<keyword evidence="9" id="KW-0067">ATP-binding</keyword>
<dbReference type="GO" id="GO:0003887">
    <property type="term" value="F:DNA-directed DNA polymerase activity"/>
    <property type="evidence" value="ECO:0007669"/>
    <property type="project" value="UniProtKB-KW"/>
</dbReference>
<dbReference type="AlphaFoldDB" id="A0AA46AGW5"/>
<keyword evidence="3" id="KW-0808">Transferase</keyword>
<comment type="caution">
    <text evidence="14">The sequence shown here is derived from an EMBL/GenBank/DDBJ whole genome shotgun (WGS) entry which is preliminary data.</text>
</comment>
<dbReference type="CDD" id="cd00009">
    <property type="entry name" value="AAA"/>
    <property type="match status" value="1"/>
</dbReference>
<evidence type="ECO:0000256" key="4">
    <source>
        <dbReference type="ARBA" id="ARBA00022695"/>
    </source>
</evidence>
<dbReference type="NCBIfam" id="TIGR02397">
    <property type="entry name" value="dnaX_nterm"/>
    <property type="match status" value="1"/>
</dbReference>
<keyword evidence="7" id="KW-0547">Nucleotide-binding</keyword>
<dbReference type="InterPro" id="IPR027417">
    <property type="entry name" value="P-loop_NTPase"/>
</dbReference>
<dbReference type="Gene3D" id="1.20.272.10">
    <property type="match status" value="1"/>
</dbReference>
<evidence type="ECO:0000313" key="14">
    <source>
        <dbReference type="EMBL" id="SMP32532.1"/>
    </source>
</evidence>
<evidence type="ECO:0000256" key="10">
    <source>
        <dbReference type="ARBA" id="ARBA00022932"/>
    </source>
</evidence>
<dbReference type="FunFam" id="1.10.8.60:FF:000013">
    <property type="entry name" value="DNA polymerase III subunit gamma/tau"/>
    <property type="match status" value="1"/>
</dbReference>
<dbReference type="Pfam" id="PF20964">
    <property type="entry name" value="DnaX_C"/>
    <property type="match status" value="1"/>
</dbReference>
<dbReference type="InterPro" id="IPR048448">
    <property type="entry name" value="DnaX-like_C"/>
</dbReference>
<dbReference type="GO" id="GO:0046872">
    <property type="term" value="F:metal ion binding"/>
    <property type="evidence" value="ECO:0007669"/>
    <property type="project" value="UniProtKB-KW"/>
</dbReference>
<dbReference type="PRINTS" id="PR00300">
    <property type="entry name" value="CLPPROTEASEA"/>
</dbReference>
<sequence length="575" mass="64184">MPHMGKAGVLGVSYRALYRVWRSQRFEDLVGQEHVTKTLKNALKEQHLSHAYLFNGPRGTGKTSAARILAKAVNCVHGPAPEPCNECEACKRITEGAMMDVVEIDAASNRGVEEIRELRDKVKYAPTEVRYKVYIIDEVHMLTTEAFNALLKTLEEPPAHVIFILATTEPHKLPPTIISRCQRFSFRRISFELIVAHMKVICESMGVSYDDTALYAVARAADGGMRDALSLLDQALAFAEDRLDEQAVLAVTGAVSKEIMLRMLQAVVDGSVSEALKALDEAVTGGMEPEKLIQDFIQAVRDVMLFKTAPQLDVVKSSLGYSDLLPRLGQQLSIDRLTQMLDLLLHYQQQMKWVAHPRVVLEMAMLRLSDTGGQEQKPAASAPLAQLEERIRELEQALRTLQTAPPAPVERATPAPAAHPKPAAAVKSQPRLTSLTEQWLTLLSAEKLKEIKRAWPEVLYRVKEEKIMVHAWLVDGEVVGATKDTVVLAFRSKIHCETVENKHKDLIQQVMAQVLGAPMRLKTIMMPEWQEFVARHGKQRETQPNEPAESGGDDDIIKKAIDLFGERLVKVIDQN</sequence>
<dbReference type="GO" id="GO:0003677">
    <property type="term" value="F:DNA binding"/>
    <property type="evidence" value="ECO:0007669"/>
    <property type="project" value="InterPro"/>
</dbReference>
<feature type="region of interest" description="Disordered" evidence="12">
    <location>
        <begin position="535"/>
        <end position="554"/>
    </location>
</feature>
<evidence type="ECO:0000256" key="7">
    <source>
        <dbReference type="ARBA" id="ARBA00022741"/>
    </source>
</evidence>
<dbReference type="InterPro" id="IPR003593">
    <property type="entry name" value="AAA+_ATPase"/>
</dbReference>
<dbReference type="CDD" id="cd18137">
    <property type="entry name" value="HLD_clamp_pol_III_gamma_tau"/>
    <property type="match status" value="1"/>
</dbReference>
<dbReference type="EC" id="2.7.7.7" evidence="2"/>
<gene>
    <name evidence="14" type="ORF">SAMN06265361_1096</name>
</gene>
<dbReference type="EMBL" id="FXTU01000009">
    <property type="protein sequence ID" value="SMP32532.1"/>
    <property type="molecule type" value="Genomic_DNA"/>
</dbReference>
<feature type="compositionally biased region" description="Low complexity" evidence="12">
    <location>
        <begin position="412"/>
        <end position="425"/>
    </location>
</feature>
<dbReference type="Gene3D" id="1.10.8.60">
    <property type="match status" value="1"/>
</dbReference>
<dbReference type="InterPro" id="IPR022754">
    <property type="entry name" value="DNA_pol_III_gamma-3"/>
</dbReference>
<dbReference type="InterPro" id="IPR038454">
    <property type="entry name" value="DnaA_N_sf"/>
</dbReference>
<proteinExistence type="inferred from homology"/>
<reference evidence="14" key="1">
    <citation type="submission" date="2017-05" db="EMBL/GenBank/DDBJ databases">
        <authorList>
            <person name="Varghese N."/>
            <person name="Submissions S."/>
        </authorList>
    </citation>
    <scope>NUCLEOTIDE SEQUENCE</scope>
    <source>
        <strain evidence="14">DSM 45262</strain>
    </source>
</reference>
<evidence type="ECO:0000313" key="15">
    <source>
        <dbReference type="Proteomes" id="UP001157946"/>
    </source>
</evidence>
<keyword evidence="5" id="KW-0235">DNA replication</keyword>
<evidence type="ECO:0000256" key="8">
    <source>
        <dbReference type="ARBA" id="ARBA00022833"/>
    </source>
</evidence>
<protein>
    <recommendedName>
        <fullName evidence="2">DNA-directed DNA polymerase</fullName>
        <ecNumber evidence="2">2.7.7.7</ecNumber>
    </recommendedName>
</protein>
<feature type="domain" description="AAA+ ATPase" evidence="13">
    <location>
        <begin position="48"/>
        <end position="196"/>
    </location>
</feature>
<dbReference type="InterPro" id="IPR001270">
    <property type="entry name" value="ClpA/B"/>
</dbReference>
<comment type="similarity">
    <text evidence="1">Belongs to the DnaX/STICHEL family.</text>
</comment>
<evidence type="ECO:0000256" key="2">
    <source>
        <dbReference type="ARBA" id="ARBA00012417"/>
    </source>
</evidence>
<evidence type="ECO:0000256" key="9">
    <source>
        <dbReference type="ARBA" id="ARBA00022840"/>
    </source>
</evidence>
<dbReference type="NCBIfam" id="NF004046">
    <property type="entry name" value="PRK05563.1"/>
    <property type="match status" value="1"/>
</dbReference>